<evidence type="ECO:0000313" key="3">
    <source>
        <dbReference type="Proteomes" id="UP000265520"/>
    </source>
</evidence>
<organism evidence="2 3">
    <name type="scientific">Trifolium medium</name>
    <dbReference type="NCBI Taxonomy" id="97028"/>
    <lineage>
        <taxon>Eukaryota</taxon>
        <taxon>Viridiplantae</taxon>
        <taxon>Streptophyta</taxon>
        <taxon>Embryophyta</taxon>
        <taxon>Tracheophyta</taxon>
        <taxon>Spermatophyta</taxon>
        <taxon>Magnoliopsida</taxon>
        <taxon>eudicotyledons</taxon>
        <taxon>Gunneridae</taxon>
        <taxon>Pentapetalae</taxon>
        <taxon>rosids</taxon>
        <taxon>fabids</taxon>
        <taxon>Fabales</taxon>
        <taxon>Fabaceae</taxon>
        <taxon>Papilionoideae</taxon>
        <taxon>50 kb inversion clade</taxon>
        <taxon>NPAAA clade</taxon>
        <taxon>Hologalegina</taxon>
        <taxon>IRL clade</taxon>
        <taxon>Trifolieae</taxon>
        <taxon>Trifolium</taxon>
    </lineage>
</organism>
<dbReference type="EMBL" id="LXQA011448030">
    <property type="protein sequence ID" value="MCI97582.1"/>
    <property type="molecule type" value="Genomic_DNA"/>
</dbReference>
<evidence type="ECO:0000313" key="2">
    <source>
        <dbReference type="EMBL" id="MCI97582.1"/>
    </source>
</evidence>
<dbReference type="AlphaFoldDB" id="A0A392WD06"/>
<evidence type="ECO:0000256" key="1">
    <source>
        <dbReference type="SAM" id="MobiDB-lite"/>
    </source>
</evidence>
<comment type="caution">
    <text evidence="2">The sequence shown here is derived from an EMBL/GenBank/DDBJ whole genome shotgun (WGS) entry which is preliminary data.</text>
</comment>
<dbReference type="Proteomes" id="UP000265520">
    <property type="component" value="Unassembled WGS sequence"/>
</dbReference>
<feature type="non-terminal residue" evidence="2">
    <location>
        <position position="50"/>
    </location>
</feature>
<proteinExistence type="predicted"/>
<name>A0A392WD06_9FABA</name>
<protein>
    <submittedName>
        <fullName evidence="2">RNA recognition motif</fullName>
    </submittedName>
</protein>
<reference evidence="2 3" key="1">
    <citation type="journal article" date="2018" name="Front. Plant Sci.">
        <title>Red Clover (Trifolium pratense) and Zigzag Clover (T. medium) - A Picture of Genomic Similarities and Differences.</title>
        <authorList>
            <person name="Dluhosova J."/>
            <person name="Istvanek J."/>
            <person name="Nedelnik J."/>
            <person name="Repkova J."/>
        </authorList>
    </citation>
    <scope>NUCLEOTIDE SEQUENCE [LARGE SCALE GENOMIC DNA]</scope>
    <source>
        <strain evidence="3">cv. 10/8</strain>
        <tissue evidence="2">Leaf</tissue>
    </source>
</reference>
<sequence length="50" mass="6332">MLDRDRDRRVEHVQDYDDQARVSMLDRDRSRDRDRDRRVEHVQDYDDQAR</sequence>
<keyword evidence="3" id="KW-1185">Reference proteome</keyword>
<accession>A0A392WD06</accession>
<feature type="region of interest" description="Disordered" evidence="1">
    <location>
        <begin position="21"/>
        <end position="50"/>
    </location>
</feature>